<keyword evidence="1" id="KW-0732">Signal</keyword>
<dbReference type="Gene3D" id="2.40.50.90">
    <property type="match status" value="1"/>
</dbReference>
<dbReference type="Proteomes" id="UP000094626">
    <property type="component" value="Plasmid pSA2"/>
</dbReference>
<dbReference type="KEGG" id="nre:BES08_28840"/>
<evidence type="ECO:0000313" key="4">
    <source>
        <dbReference type="Proteomes" id="UP000094626"/>
    </source>
</evidence>
<gene>
    <name evidence="3" type="ORF">BES08_28840</name>
</gene>
<dbReference type="PROSITE" id="PS01284">
    <property type="entry name" value="TNASE_2"/>
    <property type="match status" value="1"/>
</dbReference>
<keyword evidence="4" id="KW-1185">Reference proteome</keyword>
<dbReference type="GO" id="GO:0003676">
    <property type="term" value="F:nucleic acid binding"/>
    <property type="evidence" value="ECO:0007669"/>
    <property type="project" value="InterPro"/>
</dbReference>
<protein>
    <submittedName>
        <fullName evidence="3">Nuclease</fullName>
    </submittedName>
</protein>
<dbReference type="InterPro" id="IPR016071">
    <property type="entry name" value="Staphylococal_nuclease_OB-fold"/>
</dbReference>
<dbReference type="AlphaFoldDB" id="A0A1D8AFG7"/>
<dbReference type="InterPro" id="IPR002071">
    <property type="entry name" value="Thermonucl_AS"/>
</dbReference>
<geneLocation type="plasmid" evidence="3 4">
    <name>pSA2</name>
</geneLocation>
<dbReference type="SMART" id="SM00318">
    <property type="entry name" value="SNc"/>
    <property type="match status" value="1"/>
</dbReference>
<keyword evidence="3" id="KW-0614">Plasmid</keyword>
<proteinExistence type="predicted"/>
<dbReference type="PROSITE" id="PS50830">
    <property type="entry name" value="TNASE_3"/>
    <property type="match status" value="1"/>
</dbReference>
<dbReference type="InterPro" id="IPR035437">
    <property type="entry name" value="SNase_OB-fold_sf"/>
</dbReference>
<dbReference type="Pfam" id="PF00565">
    <property type="entry name" value="SNase"/>
    <property type="match status" value="1"/>
</dbReference>
<accession>A0A1D8AFG7</accession>
<reference evidence="4" key="1">
    <citation type="journal article" date="2017" name="J. Biotechnol.">
        <title>Complete genome sequence of Novosphingobium resinovorum SA1, a versatile xenobiotic-degrading bacterium capable of utilizing sulfanilic acid.</title>
        <authorList>
            <person name="Hegedus B."/>
            <person name="Kos P.B."/>
            <person name="Balint B."/>
            <person name="Maroti G."/>
            <person name="Gan H.M."/>
            <person name="Perei K."/>
            <person name="Rakhely G."/>
        </authorList>
    </citation>
    <scope>NUCLEOTIDE SEQUENCE [LARGE SCALE GENOMIC DNA]</scope>
    <source>
        <strain evidence="4">SA1</strain>
    </source>
</reference>
<feature type="domain" description="TNase-like" evidence="2">
    <location>
        <begin position="21"/>
        <end position="131"/>
    </location>
</feature>
<evidence type="ECO:0000259" key="2">
    <source>
        <dbReference type="PROSITE" id="PS50830"/>
    </source>
</evidence>
<dbReference type="SUPFAM" id="SSF50199">
    <property type="entry name" value="Staphylococcal nuclease"/>
    <property type="match status" value="1"/>
</dbReference>
<name>A0A1D8AFG7_9SPHN</name>
<dbReference type="GO" id="GO:0004518">
    <property type="term" value="F:nuclease activity"/>
    <property type="evidence" value="ECO:0007669"/>
    <property type="project" value="InterPro"/>
</dbReference>
<sequence length="131" mass="14443">MACMGSSMIAIPLLLASGLCIATVHDGDTIRLCTGEKVRLQSIDAPEVKDSPRCEPAQRRRLAGSKNPAWCDFAKGAASRDALQSFLLTGRVSIERFGKDRYGRTLANIYVNDRDAGEYLIRRGLARRWGE</sequence>
<evidence type="ECO:0000313" key="3">
    <source>
        <dbReference type="EMBL" id="AOR80811.1"/>
    </source>
</evidence>
<dbReference type="OrthoDB" id="9805504at2"/>
<feature type="signal peptide" evidence="1">
    <location>
        <begin position="1"/>
        <end position="22"/>
    </location>
</feature>
<evidence type="ECO:0000256" key="1">
    <source>
        <dbReference type="SAM" id="SignalP"/>
    </source>
</evidence>
<feature type="chain" id="PRO_5009104939" evidence="1">
    <location>
        <begin position="23"/>
        <end position="131"/>
    </location>
</feature>
<dbReference type="EMBL" id="CP017077">
    <property type="protein sequence ID" value="AOR80811.1"/>
    <property type="molecule type" value="Genomic_DNA"/>
</dbReference>
<organism evidence="3 4">
    <name type="scientific">Novosphingobium resinovorum</name>
    <dbReference type="NCBI Taxonomy" id="158500"/>
    <lineage>
        <taxon>Bacteria</taxon>
        <taxon>Pseudomonadati</taxon>
        <taxon>Pseudomonadota</taxon>
        <taxon>Alphaproteobacteria</taxon>
        <taxon>Sphingomonadales</taxon>
        <taxon>Sphingomonadaceae</taxon>
        <taxon>Novosphingobium</taxon>
    </lineage>
</organism>